<dbReference type="Gene3D" id="3.10.105.10">
    <property type="entry name" value="Dipeptide-binding Protein, Domain 3"/>
    <property type="match status" value="1"/>
</dbReference>
<dbReference type="GO" id="GO:1904680">
    <property type="term" value="F:peptide transmembrane transporter activity"/>
    <property type="evidence" value="ECO:0007669"/>
    <property type="project" value="TreeGrafter"/>
</dbReference>
<dbReference type="Proteomes" id="UP000248857">
    <property type="component" value="Unassembled WGS sequence"/>
</dbReference>
<comment type="caution">
    <text evidence="5">The sequence shown here is derived from an EMBL/GenBank/DDBJ whole genome shotgun (WGS) entry which is preliminary data.</text>
</comment>
<dbReference type="InterPro" id="IPR030678">
    <property type="entry name" value="Peptide/Ni-bd"/>
</dbReference>
<sequence length="550" mass="60994">MIDLCLSVSKMRQRWLMMFIVALLIVVLPNCGRSPQARPDGTLVFASVGQPVSLEPGNITDGNSIYVQQQIYDRLVHVESGKTDLVPGLATEWNASEDGLIWTFKLRSGVKFHDNTPFNAEAVKVNVERWWDPGNALGFRDAGKTFEIWTNLFGGFKGDEASLLQGVSVVDDLTVEFIIKQPFAGFPAALSSGYFGMASPAAVAKAGADYGLIGSMAVGTGPFVFQEWVTGDRILLQRNSQYWQPNLPKIEQLVIRFIDEPASRLAELRAGTVDFTVDLSPDQRAEVEADPALDVILRPSFNVGYLALNPSYSPLAKLQVRQAIAHAIDREAIVQAFWKDLATTDEHFTPPSLAEFQAQTLATYDYDPAQAKQLLAEAGYPDGFDLELWYMPVSRPYYPTPKPISEAFASDLGKVGISVSLKTKDWSAYLTDRNRQPGFQAFMMGWTGDYSDPDNFYYPHFGPGATTDLGLWQNDQVLDLLDQGRRAIEPAERVQIYQQVDQILSQELVRIPIVHSQPLLAKRSTVTGWSPSPLGIESLEQVSESDSVER</sequence>
<dbReference type="GO" id="GO:0042597">
    <property type="term" value="C:periplasmic space"/>
    <property type="evidence" value="ECO:0007669"/>
    <property type="project" value="UniProtKB-ARBA"/>
</dbReference>
<name>A0A2W1JGK5_9CYAN</name>
<feature type="domain" description="Solute-binding protein family 5" evidence="4">
    <location>
        <begin position="85"/>
        <end position="466"/>
    </location>
</feature>
<proteinExistence type="inferred from homology"/>
<dbReference type="Gene3D" id="3.90.76.10">
    <property type="entry name" value="Dipeptide-binding Protein, Domain 1"/>
    <property type="match status" value="1"/>
</dbReference>
<keyword evidence="6" id="KW-1185">Reference proteome</keyword>
<dbReference type="GO" id="GO:0015833">
    <property type="term" value="P:peptide transport"/>
    <property type="evidence" value="ECO:0007669"/>
    <property type="project" value="TreeGrafter"/>
</dbReference>
<dbReference type="PANTHER" id="PTHR30290">
    <property type="entry name" value="PERIPLASMIC BINDING COMPONENT OF ABC TRANSPORTER"/>
    <property type="match status" value="1"/>
</dbReference>
<dbReference type="GO" id="GO:0043190">
    <property type="term" value="C:ATP-binding cassette (ABC) transporter complex"/>
    <property type="evidence" value="ECO:0007669"/>
    <property type="project" value="InterPro"/>
</dbReference>
<dbReference type="CDD" id="cd08493">
    <property type="entry name" value="PBP2_DppA_like"/>
    <property type="match status" value="1"/>
</dbReference>
<evidence type="ECO:0000256" key="1">
    <source>
        <dbReference type="ARBA" id="ARBA00005695"/>
    </source>
</evidence>
<dbReference type="PANTHER" id="PTHR30290:SF9">
    <property type="entry name" value="OLIGOPEPTIDE-BINDING PROTEIN APPA"/>
    <property type="match status" value="1"/>
</dbReference>
<gene>
    <name evidence="5" type="primary">hbpA_1</name>
    <name evidence="5" type="ORF">C1752_03333</name>
</gene>
<comment type="similarity">
    <text evidence="1">Belongs to the bacterial solute-binding protein 5 family.</text>
</comment>
<dbReference type="SUPFAM" id="SSF53850">
    <property type="entry name" value="Periplasmic binding protein-like II"/>
    <property type="match status" value="1"/>
</dbReference>
<evidence type="ECO:0000259" key="4">
    <source>
        <dbReference type="Pfam" id="PF00496"/>
    </source>
</evidence>
<dbReference type="AlphaFoldDB" id="A0A2W1JGK5"/>
<dbReference type="InterPro" id="IPR000914">
    <property type="entry name" value="SBP_5_dom"/>
</dbReference>
<keyword evidence="2" id="KW-0813">Transport</keyword>
<dbReference type="RefSeq" id="WP_110986771.1">
    <property type="nucleotide sequence ID" value="NZ_CAWNWM010000008.1"/>
</dbReference>
<dbReference type="InterPro" id="IPR039424">
    <property type="entry name" value="SBP_5"/>
</dbReference>
<dbReference type="Gene3D" id="3.40.190.10">
    <property type="entry name" value="Periplasmic binding protein-like II"/>
    <property type="match status" value="1"/>
</dbReference>
<organism evidence="5 6">
    <name type="scientific">Acaryochloris thomasi RCC1774</name>
    <dbReference type="NCBI Taxonomy" id="1764569"/>
    <lineage>
        <taxon>Bacteria</taxon>
        <taxon>Bacillati</taxon>
        <taxon>Cyanobacteriota</taxon>
        <taxon>Cyanophyceae</taxon>
        <taxon>Acaryochloridales</taxon>
        <taxon>Acaryochloridaceae</taxon>
        <taxon>Acaryochloris</taxon>
        <taxon>Acaryochloris thomasi</taxon>
    </lineage>
</organism>
<evidence type="ECO:0000313" key="6">
    <source>
        <dbReference type="Proteomes" id="UP000248857"/>
    </source>
</evidence>
<dbReference type="Pfam" id="PF00496">
    <property type="entry name" value="SBP_bac_5"/>
    <property type="match status" value="1"/>
</dbReference>
<reference evidence="5 6" key="1">
    <citation type="journal article" date="2018" name="Sci. Rep.">
        <title>A novel species of the marine cyanobacterium Acaryochloris with a unique pigment content and lifestyle.</title>
        <authorList>
            <person name="Partensky F."/>
            <person name="Six C."/>
            <person name="Ratin M."/>
            <person name="Garczarek L."/>
            <person name="Vaulot D."/>
            <person name="Probert I."/>
            <person name="Calteau A."/>
            <person name="Gourvil P."/>
            <person name="Marie D."/>
            <person name="Grebert T."/>
            <person name="Bouchier C."/>
            <person name="Le Panse S."/>
            <person name="Gachenot M."/>
            <person name="Rodriguez F."/>
            <person name="Garrido J.L."/>
        </authorList>
    </citation>
    <scope>NUCLEOTIDE SEQUENCE [LARGE SCALE GENOMIC DNA]</scope>
    <source>
        <strain evidence="5 6">RCC1774</strain>
    </source>
</reference>
<dbReference type="OrthoDB" id="9796817at2"/>
<keyword evidence="3" id="KW-0732">Signal</keyword>
<evidence type="ECO:0000313" key="5">
    <source>
        <dbReference type="EMBL" id="PZD72733.1"/>
    </source>
</evidence>
<dbReference type="EMBL" id="PQWO01000008">
    <property type="protein sequence ID" value="PZD72733.1"/>
    <property type="molecule type" value="Genomic_DNA"/>
</dbReference>
<evidence type="ECO:0000256" key="2">
    <source>
        <dbReference type="ARBA" id="ARBA00022448"/>
    </source>
</evidence>
<protein>
    <submittedName>
        <fullName evidence="5">Heme-binding protein A</fullName>
    </submittedName>
</protein>
<dbReference type="PIRSF" id="PIRSF002741">
    <property type="entry name" value="MppA"/>
    <property type="match status" value="1"/>
</dbReference>
<accession>A0A2W1JGK5</accession>
<evidence type="ECO:0000256" key="3">
    <source>
        <dbReference type="ARBA" id="ARBA00022729"/>
    </source>
</evidence>